<proteinExistence type="predicted"/>
<evidence type="ECO:0000313" key="2">
    <source>
        <dbReference type="EMBL" id="GII58558.1"/>
    </source>
</evidence>
<accession>A0A8J4DDH7</accession>
<protein>
    <submittedName>
        <fullName evidence="2">Uncharacterized protein</fullName>
    </submittedName>
</protein>
<dbReference type="RefSeq" id="WP_203948647.1">
    <property type="nucleotide sequence ID" value="NZ_BOOR01000066.1"/>
</dbReference>
<name>A0A8J4DDH7_9ACTN</name>
<feature type="compositionally biased region" description="Basic and acidic residues" evidence="1">
    <location>
        <begin position="62"/>
        <end position="75"/>
    </location>
</feature>
<reference evidence="2" key="1">
    <citation type="submission" date="2021-01" db="EMBL/GenBank/DDBJ databases">
        <title>Whole genome shotgun sequence of Planotetraspora thailandica NBRC 104271.</title>
        <authorList>
            <person name="Komaki H."/>
            <person name="Tamura T."/>
        </authorList>
    </citation>
    <scope>NUCLEOTIDE SEQUENCE</scope>
    <source>
        <strain evidence="2">NBRC 104271</strain>
    </source>
</reference>
<dbReference type="EMBL" id="BOOR01000066">
    <property type="protein sequence ID" value="GII58558.1"/>
    <property type="molecule type" value="Genomic_DNA"/>
</dbReference>
<feature type="compositionally biased region" description="Low complexity" evidence="1">
    <location>
        <begin position="76"/>
        <end position="86"/>
    </location>
</feature>
<evidence type="ECO:0000313" key="3">
    <source>
        <dbReference type="Proteomes" id="UP000605992"/>
    </source>
</evidence>
<comment type="caution">
    <text evidence="2">The sequence shown here is derived from an EMBL/GenBank/DDBJ whole genome shotgun (WGS) entry which is preliminary data.</text>
</comment>
<dbReference type="Proteomes" id="UP000605992">
    <property type="component" value="Unassembled WGS sequence"/>
</dbReference>
<dbReference type="AlphaFoldDB" id="A0A8J4DDH7"/>
<gene>
    <name evidence="2" type="ORF">Pth03_69470</name>
</gene>
<organism evidence="2 3">
    <name type="scientific">Planotetraspora thailandica</name>
    <dbReference type="NCBI Taxonomy" id="487172"/>
    <lineage>
        <taxon>Bacteria</taxon>
        <taxon>Bacillati</taxon>
        <taxon>Actinomycetota</taxon>
        <taxon>Actinomycetes</taxon>
        <taxon>Streptosporangiales</taxon>
        <taxon>Streptosporangiaceae</taxon>
        <taxon>Planotetraspora</taxon>
    </lineage>
</organism>
<sequence length="95" mass="10450">MVRQHVAQAVEHPCQLLPSWICGLAPKPSPDGLLTETAMRTGPWIFIHACRIAVRTLGSSADRGDGQHEPVRDRQSQQQSSGQQRGAIADELRLQ</sequence>
<feature type="region of interest" description="Disordered" evidence="1">
    <location>
        <begin position="59"/>
        <end position="95"/>
    </location>
</feature>
<keyword evidence="3" id="KW-1185">Reference proteome</keyword>
<evidence type="ECO:0000256" key="1">
    <source>
        <dbReference type="SAM" id="MobiDB-lite"/>
    </source>
</evidence>